<proteinExistence type="predicted"/>
<dbReference type="SMART" id="SM00878">
    <property type="entry name" value="Biotin_carb_C"/>
    <property type="match status" value="1"/>
</dbReference>
<dbReference type="SUPFAM" id="SSF50891">
    <property type="entry name" value="Cyclophilin-like"/>
    <property type="match status" value="2"/>
</dbReference>
<evidence type="ECO:0008006" key="12">
    <source>
        <dbReference type="Google" id="ProtNLM"/>
    </source>
</evidence>
<feature type="region of interest" description="Disordered" evidence="7">
    <location>
        <begin position="1269"/>
        <end position="1291"/>
    </location>
</feature>
<dbReference type="PROSITE" id="PS50975">
    <property type="entry name" value="ATP_GRASP"/>
    <property type="match status" value="1"/>
</dbReference>
<dbReference type="SMART" id="SM00797">
    <property type="entry name" value="AHS2"/>
    <property type="match status" value="1"/>
</dbReference>
<dbReference type="InterPro" id="IPR011761">
    <property type="entry name" value="ATP-grasp"/>
</dbReference>
<dbReference type="InterPro" id="IPR005481">
    <property type="entry name" value="BC-like_N"/>
</dbReference>
<feature type="domain" description="Biotin carboxylation" evidence="9">
    <location>
        <begin position="5"/>
        <end position="481"/>
    </location>
</feature>
<dbReference type="Gene3D" id="2.40.50.100">
    <property type="match status" value="1"/>
</dbReference>
<evidence type="ECO:0000256" key="4">
    <source>
        <dbReference type="ARBA" id="ARBA00022840"/>
    </source>
</evidence>
<keyword evidence="2 6" id="KW-0547">Nucleotide-binding</keyword>
<dbReference type="EMBL" id="JASNQZ010000014">
    <property type="protein sequence ID" value="KAL0947898.1"/>
    <property type="molecule type" value="Genomic_DNA"/>
</dbReference>
<evidence type="ECO:0000256" key="7">
    <source>
        <dbReference type="SAM" id="MobiDB-lite"/>
    </source>
</evidence>
<name>A0ABR3IX94_9AGAR</name>
<dbReference type="Gene3D" id="3.30.1360.40">
    <property type="match status" value="1"/>
</dbReference>
<dbReference type="CDD" id="cd06850">
    <property type="entry name" value="biotinyl_domain"/>
    <property type="match status" value="1"/>
</dbReference>
<organism evidence="10 11">
    <name type="scientific">Hohenbuehelia grisea</name>
    <dbReference type="NCBI Taxonomy" id="104357"/>
    <lineage>
        <taxon>Eukaryota</taxon>
        <taxon>Fungi</taxon>
        <taxon>Dikarya</taxon>
        <taxon>Basidiomycota</taxon>
        <taxon>Agaricomycotina</taxon>
        <taxon>Agaricomycetes</taxon>
        <taxon>Agaricomycetidae</taxon>
        <taxon>Agaricales</taxon>
        <taxon>Pleurotineae</taxon>
        <taxon>Pleurotaceae</taxon>
        <taxon>Hohenbuehelia</taxon>
    </lineage>
</organism>
<dbReference type="SUPFAM" id="SSF51246">
    <property type="entry name" value="Rudiment single hybrid motif"/>
    <property type="match status" value="1"/>
</dbReference>
<evidence type="ECO:0000256" key="5">
    <source>
        <dbReference type="ARBA" id="ARBA00023267"/>
    </source>
</evidence>
<accession>A0ABR3IX94</accession>
<evidence type="ECO:0000256" key="1">
    <source>
        <dbReference type="ARBA" id="ARBA00022598"/>
    </source>
</evidence>
<dbReference type="InterPro" id="IPR016185">
    <property type="entry name" value="PreATP-grasp_dom_sf"/>
</dbReference>
<dbReference type="PROSITE" id="PS00866">
    <property type="entry name" value="CPSASE_1"/>
    <property type="match status" value="1"/>
</dbReference>
<dbReference type="SUPFAM" id="SSF56059">
    <property type="entry name" value="Glutathione synthetase ATP-binding domain-like"/>
    <property type="match status" value="1"/>
</dbReference>
<reference evidence="11" key="1">
    <citation type="submission" date="2024-06" db="EMBL/GenBank/DDBJ databases">
        <title>Multi-omics analyses provide insights into the biosynthesis of the anticancer antibiotic pleurotin in Hohenbuehelia grisea.</title>
        <authorList>
            <person name="Weaver J.A."/>
            <person name="Alberti F."/>
        </authorList>
    </citation>
    <scope>NUCLEOTIDE SEQUENCE [LARGE SCALE GENOMIC DNA]</scope>
    <source>
        <strain evidence="11">T-177</strain>
    </source>
</reference>
<feature type="region of interest" description="Disordered" evidence="7">
    <location>
        <begin position="856"/>
        <end position="897"/>
    </location>
</feature>
<dbReference type="PANTHER" id="PTHR18866:SF128">
    <property type="entry name" value="UREA AMIDOLYASE"/>
    <property type="match status" value="1"/>
</dbReference>
<evidence type="ECO:0000259" key="8">
    <source>
        <dbReference type="PROSITE" id="PS50975"/>
    </source>
</evidence>
<evidence type="ECO:0000313" key="10">
    <source>
        <dbReference type="EMBL" id="KAL0947898.1"/>
    </source>
</evidence>
<dbReference type="Pfam" id="PF02682">
    <property type="entry name" value="CT_C_D"/>
    <property type="match status" value="1"/>
</dbReference>
<dbReference type="Gene3D" id="3.30.470.20">
    <property type="entry name" value="ATP-grasp fold, B domain"/>
    <property type="match status" value="1"/>
</dbReference>
<evidence type="ECO:0000259" key="9">
    <source>
        <dbReference type="PROSITE" id="PS50979"/>
    </source>
</evidence>
<keyword evidence="4 6" id="KW-0067">ATP-binding</keyword>
<dbReference type="Pfam" id="PF02785">
    <property type="entry name" value="Biotin_carb_C"/>
    <property type="match status" value="1"/>
</dbReference>
<dbReference type="PROSITE" id="PS50979">
    <property type="entry name" value="BC"/>
    <property type="match status" value="1"/>
</dbReference>
<dbReference type="Proteomes" id="UP001556367">
    <property type="component" value="Unassembled WGS sequence"/>
</dbReference>
<feature type="domain" description="ATP-grasp" evidence="8">
    <location>
        <begin position="134"/>
        <end position="335"/>
    </location>
</feature>
<dbReference type="InterPro" id="IPR011053">
    <property type="entry name" value="Single_hybrid_motif"/>
</dbReference>
<dbReference type="SUPFAM" id="SSF51230">
    <property type="entry name" value="Single hybrid motif"/>
    <property type="match status" value="1"/>
</dbReference>
<dbReference type="Pfam" id="PF00289">
    <property type="entry name" value="Biotin_carb_N"/>
    <property type="match status" value="1"/>
</dbReference>
<keyword evidence="5" id="KW-0092">Biotin</keyword>
<dbReference type="InterPro" id="IPR005482">
    <property type="entry name" value="Biotin_COase_C"/>
</dbReference>
<dbReference type="InterPro" id="IPR005479">
    <property type="entry name" value="CPAse_ATP-bd"/>
</dbReference>
<evidence type="ECO:0000256" key="2">
    <source>
        <dbReference type="ARBA" id="ARBA00022741"/>
    </source>
</evidence>
<dbReference type="InterPro" id="IPR011054">
    <property type="entry name" value="Rudment_hybrid_motif"/>
</dbReference>
<dbReference type="Pfam" id="PF02626">
    <property type="entry name" value="CT_A_B"/>
    <property type="match status" value="1"/>
</dbReference>
<dbReference type="SUPFAM" id="SSF160467">
    <property type="entry name" value="PH0987 N-terminal domain-like"/>
    <property type="match status" value="1"/>
</dbReference>
<dbReference type="InterPro" id="IPR003778">
    <property type="entry name" value="CT_A_B"/>
</dbReference>
<dbReference type="PANTHER" id="PTHR18866">
    <property type="entry name" value="CARBOXYLASE:PYRUVATE/ACETYL-COA/PROPIONYL-COA CARBOXYLASE"/>
    <property type="match status" value="1"/>
</dbReference>
<keyword evidence="3" id="KW-0378">Hydrolase</keyword>
<dbReference type="InterPro" id="IPR029000">
    <property type="entry name" value="Cyclophilin-like_dom_sf"/>
</dbReference>
<dbReference type="PROSITE" id="PS00867">
    <property type="entry name" value="CPSASE_2"/>
    <property type="match status" value="1"/>
</dbReference>
<sequence>MLDYTAHKLLVANRGEIAVRILRTANRLGLTTVAVYTPSDALSPHVSLADEAIALSPDPTTTHDHETPSEASLYLSPTILASLCRTHAITLLHPGYGFLSESSAFAQATIDAGATWLGPRPAIIAAMGLKHKARELATEAELRVVPGSAGIVESEDEAVGAARGIGYPVILKATAGGGGMGMVVCWSEDEVRKRFTEAGERAKTLFGEQGVLIEKYFQSARHIEVQIFGDGQGNVVHMGERECSMQRRHQKVIEETPSPFFRTHPELRGAMCEAAVNIGRLLNYNSAGTVEFIVDEPTGEFYFLEMNTRIQVEHPITEATHPGLDIVEMMIDQGIAERQAALSCAHDINSTTTKNLTQPMFTRDPSIHAIEARIYAENPFRNFQPCPGLLQQVKFGGQDWLRVDTWISTGTIITPHFDPLLCKLIVTGDSRDQALSRLVIALNECKISGPPNNIEFLQAVLASDMFKRGETTTRALEEFEFVPRAMTITAPGIDTSIQHLPGRLVGLGIPRSGPADPLAFQIANIIVGNGPETEALETVVVPGVALVVQFHVEGVVAVGGREVDVSVLRVDGVRAHGMEESGMWRRLVVPAGGRLEVRGKPPGKGGPGMRVYVAVRGGFPGIPEYLGSKSTSMGLGGYLGRTLLAGDQIALGINCGRDDSENNFENANINHNHNITLSASLTPHYTSSWTIRVLSGPHDDNEFVTPTGREAFYAAKWRVGAASNRMGIRLEGQLESSIQGSEKVQGRVQGTATKIQWARKSGGEGGSHPSNILDNAYAPGSVNVNGDTPVILGREGPDMGGYVCLCVVASGEMWKLGQLSPGDTIQFQRISWTDSLRLMRHTDAWVDEVQAAVTGRAGGGDLSKTHNDADTSPAGADTSPTGAGTSPTGAGPGPAATAWTRDLDLDLDVDPSVSDAKLRVVTIKMDDEDVDVTFRQAGDSAILVEFGPMALDFKVRALVHAFEQAVAGEDGDAPRVDGVVRMSPCIRSTMCHYDPLTSTLPQPTLLSVLSHRLITMIPGSGSTTEMSFAGRVVRIPIVLDDRWSRGAVERYMRTSRDRAVYLPSNIEYLGRNNGVGDGGKDAGKDEGGDAGKDEVLRRLVESDWMVFGIGFYLACPFMVPIDPRCRLVGQKMNPSRTYTPRGAIGIAGVVAAIYPVESPGGYQLFGRTLPAWHTWGRGDGESSGEGRPWLLRVFDQVHFDVVSEEEYEKLEMDFDAGRYKFEIKPSVFSMAEHEAFVSSISHEVAEFRKRQAVAVAEQEAIENGLLAEWEASRDGTHETGTNESGSEGGTASIVSPVFASVWKVKCKPGDVIPADDSDVVVLEAMKTEIGVKADSGLVGRRVVGCVREGVAVKPGDVLLVVE</sequence>
<keyword evidence="11" id="KW-1185">Reference proteome</keyword>
<evidence type="ECO:0000313" key="11">
    <source>
        <dbReference type="Proteomes" id="UP001556367"/>
    </source>
</evidence>
<feature type="compositionally biased region" description="Low complexity" evidence="7">
    <location>
        <begin position="878"/>
        <end position="897"/>
    </location>
</feature>
<dbReference type="SUPFAM" id="SSF52440">
    <property type="entry name" value="PreATP-grasp domain"/>
    <property type="match status" value="1"/>
</dbReference>
<evidence type="ECO:0000256" key="6">
    <source>
        <dbReference type="PROSITE-ProRule" id="PRU00409"/>
    </source>
</evidence>
<dbReference type="Pfam" id="PF02786">
    <property type="entry name" value="CPSase_L_D2"/>
    <property type="match status" value="1"/>
</dbReference>
<dbReference type="InterPro" id="IPR003833">
    <property type="entry name" value="CT_C_D"/>
</dbReference>
<feature type="compositionally biased region" description="Low complexity" evidence="7">
    <location>
        <begin position="1278"/>
        <end position="1291"/>
    </location>
</feature>
<dbReference type="InterPro" id="IPR011764">
    <property type="entry name" value="Biotin_carboxylation_dom"/>
</dbReference>
<evidence type="ECO:0000256" key="3">
    <source>
        <dbReference type="ARBA" id="ARBA00022801"/>
    </source>
</evidence>
<keyword evidence="1" id="KW-0436">Ligase</keyword>
<dbReference type="InterPro" id="IPR050856">
    <property type="entry name" value="Biotin_carboxylase_complex"/>
</dbReference>
<gene>
    <name evidence="10" type="ORF">HGRIS_010533</name>
</gene>
<dbReference type="Gene3D" id="2.40.100.10">
    <property type="entry name" value="Cyclophilin-like"/>
    <property type="match status" value="2"/>
</dbReference>
<dbReference type="SMART" id="SM00796">
    <property type="entry name" value="AHS1"/>
    <property type="match status" value="1"/>
</dbReference>
<comment type="caution">
    <text evidence="10">The sequence shown here is derived from an EMBL/GenBank/DDBJ whole genome shotgun (WGS) entry which is preliminary data.</text>
</comment>
<protein>
    <recommendedName>
        <fullName evidence="12">Urea carboxylase</fullName>
    </recommendedName>
</protein>